<dbReference type="SUPFAM" id="SSF50978">
    <property type="entry name" value="WD40 repeat-like"/>
    <property type="match status" value="1"/>
</dbReference>
<feature type="compositionally biased region" description="Low complexity" evidence="1">
    <location>
        <begin position="569"/>
        <end position="605"/>
    </location>
</feature>
<feature type="compositionally biased region" description="Low complexity" evidence="1">
    <location>
        <begin position="790"/>
        <end position="803"/>
    </location>
</feature>
<dbReference type="GO" id="GO:0006914">
    <property type="term" value="P:autophagy"/>
    <property type="evidence" value="ECO:0007669"/>
    <property type="project" value="InterPro"/>
</dbReference>
<feature type="region of interest" description="Disordered" evidence="1">
    <location>
        <begin position="482"/>
        <end position="526"/>
    </location>
</feature>
<feature type="region of interest" description="Disordered" evidence="1">
    <location>
        <begin position="702"/>
        <end position="723"/>
    </location>
</feature>
<evidence type="ECO:0000313" key="2">
    <source>
        <dbReference type="EMBL" id="CAD8559689.1"/>
    </source>
</evidence>
<feature type="region of interest" description="Disordered" evidence="1">
    <location>
        <begin position="549"/>
        <end position="613"/>
    </location>
</feature>
<dbReference type="AlphaFoldDB" id="A0A7S0JTM1"/>
<proteinExistence type="predicted"/>
<gene>
    <name evidence="2" type="ORF">CROE0942_LOCUS4025</name>
</gene>
<sequence length="918" mass="91192">MSVWSARLDCLVQGTGPGGEAALVLTIAGSFGFRAFQVEQGGRRFDPIAEWEHPTLLATAVQWSRGPAHGPAGSGVPDVAWLLVPARGTSPDGTERELRPTDVWMWSLKAGALERFLCFGAPVTAIQRVPGPMRSDARIAICLPGEVFVFEGRKLQHRFGVACCPSPAEERDRQREAAARAAAAGSSWGPPDLSAWRPAAALSGRFLAVAAADAAPEQTEAAAKAARSVEPAGLSLRAVARDAAVGLLRLGDTVDSAGRIASAAGWAAVDRARAAAHAALDPAAGAASDARPRMPQAAPELRRAAAGMRPPDRWQTLLSALAGAAAEADAAAAAGGGQGSVAVVDLESARVVAHWKAVAPGQTLAAVALSATGSALATASGSGQLVQLWRVLPPSAAFGPLLASSAVGPSHRLLAVLDRGLQPSPVRALCLAADASLVACATLRDTLHVWAPGARALSLRGEPGGVVGDDAGPSLAFVGGLAGDGKEVPAGHQEAADGEGGERGWPAGRGPAGGGGTDARRAPSAREAGVAQDVVVADVAATAFGWRAAQRRRGAADEGGDAAAREGGSEAGSSVASSARSASPLQSSAQAGAEETARRPATTARVHTKAARGPSASVPVISSFARLPLQGVEALAALVKAGGGEPRLKPAPQTGAPITRGDVVAVSLWDRTHAGSGRDVLVAGTGATGGLAAVGLAPAASSAAPGQGSHAASGVSGSTSGPPRVSSASVIAAGLTAVLGRAGLQAEEAVPVARAVPVADAIGLAQELEGRADAGGVAWGGCSSRWAQAAASTSTSPSDRATAGAGAGASCLPRDGPPSAKAGVAARLPAIPASTAPWYPIPPWQRPNVRLRRAQGEARGAAGAWTRALSPAVPSRTLELPLAAVLGAPLAAPSVAVGEHSSALQEALGGTLGSPTER</sequence>
<dbReference type="PANTHER" id="PTHR13268:SF0">
    <property type="entry name" value="BCAS3 MICROTUBULE ASSOCIATED CELL MIGRATION FACTOR"/>
    <property type="match status" value="1"/>
</dbReference>
<dbReference type="Gene3D" id="2.130.10.10">
    <property type="entry name" value="YVTN repeat-like/Quinoprotein amine dehydrogenase"/>
    <property type="match status" value="1"/>
</dbReference>
<protein>
    <submittedName>
        <fullName evidence="2">Uncharacterized protein</fullName>
    </submittedName>
</protein>
<dbReference type="InterPro" id="IPR045142">
    <property type="entry name" value="BCAS3-like"/>
</dbReference>
<dbReference type="InterPro" id="IPR036322">
    <property type="entry name" value="WD40_repeat_dom_sf"/>
</dbReference>
<evidence type="ECO:0000256" key="1">
    <source>
        <dbReference type="SAM" id="MobiDB-lite"/>
    </source>
</evidence>
<organism evidence="2">
    <name type="scientific">Cafeteria roenbergensis</name>
    <name type="common">Marine flagellate</name>
    <dbReference type="NCBI Taxonomy" id="33653"/>
    <lineage>
        <taxon>Eukaryota</taxon>
        <taxon>Sar</taxon>
        <taxon>Stramenopiles</taxon>
        <taxon>Bigyra</taxon>
        <taxon>Opalozoa</taxon>
        <taxon>Bicosoecida</taxon>
        <taxon>Cafeteriaceae</taxon>
        <taxon>Cafeteria</taxon>
    </lineage>
</organism>
<reference evidence="2" key="1">
    <citation type="submission" date="2021-01" db="EMBL/GenBank/DDBJ databases">
        <authorList>
            <person name="Corre E."/>
            <person name="Pelletier E."/>
            <person name="Niang G."/>
            <person name="Scheremetjew M."/>
            <person name="Finn R."/>
            <person name="Kale V."/>
            <person name="Holt S."/>
            <person name="Cochrane G."/>
            <person name="Meng A."/>
            <person name="Brown T."/>
            <person name="Cohen L."/>
        </authorList>
    </citation>
    <scope>NUCLEOTIDE SEQUENCE</scope>
    <source>
        <strain evidence="2">E4-10</strain>
    </source>
</reference>
<feature type="compositionally biased region" description="Low complexity" evidence="1">
    <location>
        <begin position="702"/>
        <end position="714"/>
    </location>
</feature>
<dbReference type="PANTHER" id="PTHR13268">
    <property type="entry name" value="BREAST CARCINOMA AMPLIFIED SEQUENCE 3"/>
    <property type="match status" value="1"/>
</dbReference>
<name>A0A7S0JTM1_CAFRO</name>
<accession>A0A7S0JTM1</accession>
<dbReference type="InterPro" id="IPR015943">
    <property type="entry name" value="WD40/YVTN_repeat-like_dom_sf"/>
</dbReference>
<dbReference type="EMBL" id="HBET01006038">
    <property type="protein sequence ID" value="CAD8559689.1"/>
    <property type="molecule type" value="Transcribed_RNA"/>
</dbReference>
<dbReference type="GO" id="GO:0005737">
    <property type="term" value="C:cytoplasm"/>
    <property type="evidence" value="ECO:0007669"/>
    <property type="project" value="TreeGrafter"/>
</dbReference>
<feature type="region of interest" description="Disordered" evidence="1">
    <location>
        <begin position="790"/>
        <end position="823"/>
    </location>
</feature>
<dbReference type="GO" id="GO:0042594">
    <property type="term" value="P:response to starvation"/>
    <property type="evidence" value="ECO:0007669"/>
    <property type="project" value="TreeGrafter"/>
</dbReference>